<sequence length="285" mass="30829">MGVPRAAGPTLCCYLLLLRLCGAWPGDHCQSIDCTLQNRQRCASGSTECGPCIEGFTESHDGKCHKPSPKGKDTIPDLEQDIDNLALLLSGQDSRSIQLADAGNNATSSQSPPQPPPPPNVTPSGRNGQPSSTAGVPQERRRDQLGDGLLLGVVIACAVSALMALMVAGICWCRMRREKKLAAKADYPAFKSPSPPPYDKISPGDKKLAQNAQMYHYQHQKQQMLSMEKNKDEPKHTDSAVTSDEENEDGDFTVYECPGLAPTGEMEVKNPLFDDSSHHPAHKNP</sequence>
<feature type="compositionally biased region" description="Polar residues" evidence="1">
    <location>
        <begin position="122"/>
        <end position="135"/>
    </location>
</feature>
<keyword evidence="3" id="KW-0732">Signal</keyword>
<keyword evidence="2" id="KW-1133">Transmembrane helix</keyword>
<reference evidence="4" key="2">
    <citation type="submission" date="2025-09" db="UniProtKB">
        <authorList>
            <consortium name="Ensembl"/>
        </authorList>
    </citation>
    <scope>IDENTIFICATION</scope>
</reference>
<dbReference type="InterPro" id="IPR009635">
    <property type="entry name" value="NPDC1"/>
</dbReference>
<proteinExistence type="predicted"/>
<dbReference type="GO" id="GO:0016020">
    <property type="term" value="C:membrane"/>
    <property type="evidence" value="ECO:0007669"/>
    <property type="project" value="InterPro"/>
</dbReference>
<feature type="region of interest" description="Disordered" evidence="1">
    <location>
        <begin position="217"/>
        <end position="285"/>
    </location>
</feature>
<feature type="transmembrane region" description="Helical" evidence="2">
    <location>
        <begin position="149"/>
        <end position="172"/>
    </location>
</feature>
<feature type="signal peptide" evidence="3">
    <location>
        <begin position="1"/>
        <end position="23"/>
    </location>
</feature>
<keyword evidence="2" id="KW-0472">Membrane</keyword>
<accession>A0A8C5QG25</accession>
<feature type="compositionally biased region" description="Basic and acidic residues" evidence="1">
    <location>
        <begin position="228"/>
        <end position="238"/>
    </location>
</feature>
<gene>
    <name evidence="4" type="primary">NPDC1</name>
</gene>
<feature type="compositionally biased region" description="Pro residues" evidence="1">
    <location>
        <begin position="112"/>
        <end position="121"/>
    </location>
</feature>
<evidence type="ECO:0000313" key="5">
    <source>
        <dbReference type="Proteomes" id="UP000694569"/>
    </source>
</evidence>
<feature type="region of interest" description="Disordered" evidence="1">
    <location>
        <begin position="101"/>
        <end position="141"/>
    </location>
</feature>
<protein>
    <submittedName>
        <fullName evidence="4">Neural proliferation, differentiation and control 1</fullName>
    </submittedName>
</protein>
<dbReference type="PANTHER" id="PTHR23352">
    <property type="entry name" value="NEURAL PROLIFERATION DIFFERENTIATION AND CONTROL PROTEIN-1 NPDC-1 PROTEIN"/>
    <property type="match status" value="1"/>
</dbReference>
<evidence type="ECO:0000313" key="4">
    <source>
        <dbReference type="Ensembl" id="ENSLLEP00000036040.1"/>
    </source>
</evidence>
<reference evidence="4" key="1">
    <citation type="submission" date="2025-08" db="UniProtKB">
        <authorList>
            <consortium name="Ensembl"/>
        </authorList>
    </citation>
    <scope>IDENTIFICATION</scope>
</reference>
<organism evidence="4 5">
    <name type="scientific">Leptobrachium leishanense</name>
    <name type="common">Leishan spiny toad</name>
    <dbReference type="NCBI Taxonomy" id="445787"/>
    <lineage>
        <taxon>Eukaryota</taxon>
        <taxon>Metazoa</taxon>
        <taxon>Chordata</taxon>
        <taxon>Craniata</taxon>
        <taxon>Vertebrata</taxon>
        <taxon>Euteleostomi</taxon>
        <taxon>Amphibia</taxon>
        <taxon>Batrachia</taxon>
        <taxon>Anura</taxon>
        <taxon>Pelobatoidea</taxon>
        <taxon>Megophryidae</taxon>
        <taxon>Leptobrachium</taxon>
    </lineage>
</organism>
<dbReference type="Proteomes" id="UP000694569">
    <property type="component" value="Unplaced"/>
</dbReference>
<dbReference type="AlphaFoldDB" id="A0A8C5QG25"/>
<dbReference type="Pfam" id="PF06809">
    <property type="entry name" value="NPDC1"/>
    <property type="match status" value="2"/>
</dbReference>
<dbReference type="GeneTree" id="ENSGT00440000038604"/>
<evidence type="ECO:0000256" key="3">
    <source>
        <dbReference type="SAM" id="SignalP"/>
    </source>
</evidence>
<dbReference type="PANTHER" id="PTHR23352:SF4">
    <property type="entry name" value="NEURAL PROLIFERATION DIFFERENTIATION AND CONTROL PROTEIN 1"/>
    <property type="match status" value="1"/>
</dbReference>
<name>A0A8C5QG25_9ANUR</name>
<keyword evidence="5" id="KW-1185">Reference proteome</keyword>
<dbReference type="Ensembl" id="ENSLLET00000037426.1">
    <property type="protein sequence ID" value="ENSLLEP00000036040.1"/>
    <property type="gene ID" value="ENSLLEG00000022749.1"/>
</dbReference>
<evidence type="ECO:0000256" key="1">
    <source>
        <dbReference type="SAM" id="MobiDB-lite"/>
    </source>
</evidence>
<keyword evidence="2" id="KW-0812">Transmembrane</keyword>
<feature type="chain" id="PRO_5034522387" evidence="3">
    <location>
        <begin position="24"/>
        <end position="285"/>
    </location>
</feature>
<evidence type="ECO:0000256" key="2">
    <source>
        <dbReference type="SAM" id="Phobius"/>
    </source>
</evidence>